<dbReference type="InterPro" id="IPR016305">
    <property type="entry name" value="Mannose-6-P_Isomerase"/>
</dbReference>
<evidence type="ECO:0000256" key="5">
    <source>
        <dbReference type="ARBA" id="ARBA00011956"/>
    </source>
</evidence>
<dbReference type="InterPro" id="IPR014710">
    <property type="entry name" value="RmlC-like_jellyroll"/>
</dbReference>
<dbReference type="GO" id="GO:0005829">
    <property type="term" value="C:cytosol"/>
    <property type="evidence" value="ECO:0007669"/>
    <property type="project" value="TreeGrafter"/>
</dbReference>
<dbReference type="GO" id="GO:0008270">
    <property type="term" value="F:zinc ion binding"/>
    <property type="evidence" value="ECO:0007669"/>
    <property type="project" value="InterPro"/>
</dbReference>
<dbReference type="InterPro" id="IPR011051">
    <property type="entry name" value="RmlC_Cupin_sf"/>
</dbReference>
<evidence type="ECO:0000256" key="9">
    <source>
        <dbReference type="ARBA" id="ARBA00029741"/>
    </source>
</evidence>
<evidence type="ECO:0000313" key="15">
    <source>
        <dbReference type="Proteomes" id="UP000292052"/>
    </source>
</evidence>
<dbReference type="Gene3D" id="2.60.120.10">
    <property type="entry name" value="Jelly Rolls"/>
    <property type="match status" value="1"/>
</dbReference>
<comment type="cofactor">
    <cofactor evidence="2">
        <name>Zn(2+)</name>
        <dbReference type="ChEBI" id="CHEBI:29105"/>
    </cofactor>
</comment>
<dbReference type="UniPathway" id="UPA00126">
    <property type="reaction ID" value="UER00423"/>
</dbReference>
<reference evidence="14 15" key="1">
    <citation type="submission" date="2017-03" db="EMBL/GenBank/DDBJ databases">
        <title>Genome of the blue death feigning beetle - Asbolus verrucosus.</title>
        <authorList>
            <person name="Rider S.D."/>
        </authorList>
    </citation>
    <scope>NUCLEOTIDE SEQUENCE [LARGE SCALE GENOMIC DNA]</scope>
    <source>
        <strain evidence="14">Butters</strain>
        <tissue evidence="14">Head and leg muscle</tissue>
    </source>
</reference>
<gene>
    <name evidence="14" type="ORF">BDFB_003488</name>
</gene>
<feature type="domain" description="Phosphomannose isomerase type I helical insertion" evidence="13">
    <location>
        <begin position="142"/>
        <end position="213"/>
    </location>
</feature>
<comment type="similarity">
    <text evidence="4">Belongs to the mannose-6-phosphate isomerase type 1 family.</text>
</comment>
<dbReference type="EMBL" id="QDEB01074987">
    <property type="protein sequence ID" value="RZC35000.1"/>
    <property type="molecule type" value="Genomic_DNA"/>
</dbReference>
<dbReference type="InterPro" id="IPR046458">
    <property type="entry name" value="PMI_typeI_hel"/>
</dbReference>
<evidence type="ECO:0000256" key="2">
    <source>
        <dbReference type="ARBA" id="ARBA00001947"/>
    </source>
</evidence>
<dbReference type="GO" id="GO:0005975">
    <property type="term" value="P:carbohydrate metabolic process"/>
    <property type="evidence" value="ECO:0007669"/>
    <property type="project" value="InterPro"/>
</dbReference>
<evidence type="ECO:0000256" key="11">
    <source>
        <dbReference type="RuleBase" id="RU004248"/>
    </source>
</evidence>
<evidence type="ECO:0000313" key="14">
    <source>
        <dbReference type="EMBL" id="RZC35000.1"/>
    </source>
</evidence>
<dbReference type="PROSITE" id="PS00965">
    <property type="entry name" value="PMI_I_1"/>
    <property type="match status" value="1"/>
</dbReference>
<dbReference type="OrthoDB" id="6605218at2759"/>
<evidence type="ECO:0000256" key="8">
    <source>
        <dbReference type="ARBA" id="ARBA00023235"/>
    </source>
</evidence>
<dbReference type="STRING" id="1661398.A0A482VQP5"/>
<evidence type="ECO:0000256" key="3">
    <source>
        <dbReference type="ARBA" id="ARBA00004666"/>
    </source>
</evidence>
<dbReference type="GO" id="GO:0009298">
    <property type="term" value="P:GDP-mannose biosynthetic process"/>
    <property type="evidence" value="ECO:0007669"/>
    <property type="project" value="UniProtKB-UniPathway"/>
</dbReference>
<dbReference type="Proteomes" id="UP000292052">
    <property type="component" value="Unassembled WGS sequence"/>
</dbReference>
<evidence type="ECO:0000259" key="13">
    <source>
        <dbReference type="Pfam" id="PF20512"/>
    </source>
</evidence>
<comment type="pathway">
    <text evidence="3 11">Nucleotide-sugar biosynthesis; GDP-alpha-D-mannose biosynthesis; alpha-D-mannose 1-phosphate from D-fructose 6-phosphate: step 1/2.</text>
</comment>
<keyword evidence="15" id="KW-1185">Reference proteome</keyword>
<dbReference type="InterPro" id="IPR046457">
    <property type="entry name" value="PMI_typeI_cat"/>
</dbReference>
<evidence type="ECO:0000256" key="6">
    <source>
        <dbReference type="ARBA" id="ARBA00022723"/>
    </source>
</evidence>
<evidence type="ECO:0000256" key="1">
    <source>
        <dbReference type="ARBA" id="ARBA00000757"/>
    </source>
</evidence>
<dbReference type="Pfam" id="PF20512">
    <property type="entry name" value="PMI_typeI_hel"/>
    <property type="match status" value="1"/>
</dbReference>
<dbReference type="Pfam" id="PF20511">
    <property type="entry name" value="PMI_typeI_cat"/>
    <property type="match status" value="1"/>
</dbReference>
<dbReference type="EC" id="5.3.1.8" evidence="5"/>
<dbReference type="PANTHER" id="PTHR10309:SF0">
    <property type="entry name" value="MANNOSE-6-PHOSPHATE ISOMERASE"/>
    <property type="match status" value="1"/>
</dbReference>
<dbReference type="PRINTS" id="PR00714">
    <property type="entry name" value="MAN6PISMRASE"/>
</dbReference>
<keyword evidence="8 14" id="KW-0413">Isomerase</keyword>
<evidence type="ECO:0000256" key="4">
    <source>
        <dbReference type="ARBA" id="ARBA00010772"/>
    </source>
</evidence>
<feature type="non-terminal residue" evidence="14">
    <location>
        <position position="326"/>
    </location>
</feature>
<comment type="catalytic activity">
    <reaction evidence="1">
        <text>D-mannose 6-phosphate = D-fructose 6-phosphate</text>
        <dbReference type="Rhea" id="RHEA:12356"/>
        <dbReference type="ChEBI" id="CHEBI:58735"/>
        <dbReference type="ChEBI" id="CHEBI:61527"/>
        <dbReference type="EC" id="5.3.1.8"/>
    </reaction>
</comment>
<name>A0A482VQP5_ASBVE</name>
<accession>A0A482VQP5</accession>
<dbReference type="GO" id="GO:0004476">
    <property type="term" value="F:mannose-6-phosphate isomerase activity"/>
    <property type="evidence" value="ECO:0007669"/>
    <property type="project" value="UniProtKB-EC"/>
</dbReference>
<dbReference type="PROSITE" id="PS00966">
    <property type="entry name" value="PMI_I_2"/>
    <property type="match status" value="1"/>
</dbReference>
<sequence>MELNYKIQTYEWGKRGDESKVAVLHANVNKSFKIEKNVPYSELWLGTHENGPSSLKNGDTLSSLITKHPEYLGDKVLSVNQALSIQAHPSKKHAEELHEQRPDIYKDPNHKPELAIALTPFEALCDIPELNNVVGNILEKYSDTQAESIDLLKEAFRAVLVSPKNVISTQLKHLLQRLKTLDTKQREVQLADLIEKLHFHYPGDVGCFIVYFLNYIKLKPFEAIYLGANEPHAYLYGDCVECMACSDNVVRAGLTPKFIDVDTLCSMLIYKGEKAEDKIFKPIIEDDHSQIFKPPVPDFAVAQIKTTPRSSASILLVISGKAKSDD</sequence>
<dbReference type="Gene3D" id="1.10.441.10">
    <property type="entry name" value="Phosphomannose Isomerase, domain 2"/>
    <property type="match status" value="1"/>
</dbReference>
<keyword evidence="7" id="KW-0862">Zinc</keyword>
<evidence type="ECO:0000256" key="7">
    <source>
        <dbReference type="ARBA" id="ARBA00022833"/>
    </source>
</evidence>
<keyword evidence="6" id="KW-0479">Metal-binding</keyword>
<dbReference type="CDD" id="cd07011">
    <property type="entry name" value="cupin_PMI_type_I_N"/>
    <property type="match status" value="1"/>
</dbReference>
<dbReference type="AlphaFoldDB" id="A0A482VQP5"/>
<dbReference type="SUPFAM" id="SSF51182">
    <property type="entry name" value="RmlC-like cupins"/>
    <property type="match status" value="1"/>
</dbReference>
<feature type="domain" description="Phosphomannose isomerase type I catalytic" evidence="12">
    <location>
        <begin position="2"/>
        <end position="126"/>
    </location>
</feature>
<evidence type="ECO:0000259" key="12">
    <source>
        <dbReference type="Pfam" id="PF20511"/>
    </source>
</evidence>
<dbReference type="InterPro" id="IPR018050">
    <property type="entry name" value="Pmannose_isomerase-type1_CS"/>
</dbReference>
<evidence type="ECO:0000256" key="10">
    <source>
        <dbReference type="ARBA" id="ARBA00030762"/>
    </source>
</evidence>
<dbReference type="PANTHER" id="PTHR10309">
    <property type="entry name" value="MANNOSE-6-PHOSPHATE ISOMERASE"/>
    <property type="match status" value="1"/>
</dbReference>
<protein>
    <recommendedName>
        <fullName evidence="5">mannose-6-phosphate isomerase</fullName>
        <ecNumber evidence="5">5.3.1.8</ecNumber>
    </recommendedName>
    <alternativeName>
        <fullName evidence="9">Phosphohexomutase</fullName>
    </alternativeName>
    <alternativeName>
        <fullName evidence="10">Phosphomannose isomerase</fullName>
    </alternativeName>
</protein>
<dbReference type="NCBIfam" id="TIGR00218">
    <property type="entry name" value="manA"/>
    <property type="match status" value="1"/>
</dbReference>
<dbReference type="InterPro" id="IPR001250">
    <property type="entry name" value="Man6P_Isoase-1"/>
</dbReference>
<organism evidence="14 15">
    <name type="scientific">Asbolus verrucosus</name>
    <name type="common">Desert ironclad beetle</name>
    <dbReference type="NCBI Taxonomy" id="1661398"/>
    <lineage>
        <taxon>Eukaryota</taxon>
        <taxon>Metazoa</taxon>
        <taxon>Ecdysozoa</taxon>
        <taxon>Arthropoda</taxon>
        <taxon>Hexapoda</taxon>
        <taxon>Insecta</taxon>
        <taxon>Pterygota</taxon>
        <taxon>Neoptera</taxon>
        <taxon>Endopterygota</taxon>
        <taxon>Coleoptera</taxon>
        <taxon>Polyphaga</taxon>
        <taxon>Cucujiformia</taxon>
        <taxon>Tenebrionidae</taxon>
        <taxon>Pimeliinae</taxon>
        <taxon>Asbolus</taxon>
    </lineage>
</organism>
<proteinExistence type="inferred from homology"/>
<comment type="caution">
    <text evidence="14">The sequence shown here is derived from an EMBL/GenBank/DDBJ whole genome shotgun (WGS) entry which is preliminary data.</text>
</comment>